<evidence type="ECO:0000313" key="2">
    <source>
        <dbReference type="Proteomes" id="UP001152130"/>
    </source>
</evidence>
<keyword evidence="2" id="KW-1185">Reference proteome</keyword>
<comment type="caution">
    <text evidence="1">The sequence shown here is derived from an EMBL/GenBank/DDBJ whole genome shotgun (WGS) entry which is preliminary data.</text>
</comment>
<name>A0A9W8PS76_9HYPO</name>
<proteinExistence type="predicted"/>
<evidence type="ECO:0000313" key="1">
    <source>
        <dbReference type="EMBL" id="KAJ4014121.1"/>
    </source>
</evidence>
<dbReference type="EMBL" id="JAPDHF010000008">
    <property type="protein sequence ID" value="KAJ4014121.1"/>
    <property type="molecule type" value="Genomic_DNA"/>
</dbReference>
<gene>
    <name evidence="1" type="ORF">NW766_006373</name>
</gene>
<organism evidence="1 2">
    <name type="scientific">Fusarium irregulare</name>
    <dbReference type="NCBI Taxonomy" id="2494466"/>
    <lineage>
        <taxon>Eukaryota</taxon>
        <taxon>Fungi</taxon>
        <taxon>Dikarya</taxon>
        <taxon>Ascomycota</taxon>
        <taxon>Pezizomycotina</taxon>
        <taxon>Sordariomycetes</taxon>
        <taxon>Hypocreomycetidae</taxon>
        <taxon>Hypocreales</taxon>
        <taxon>Nectriaceae</taxon>
        <taxon>Fusarium</taxon>
        <taxon>Fusarium incarnatum-equiseti species complex</taxon>
    </lineage>
</organism>
<dbReference type="AlphaFoldDB" id="A0A9W8PS76"/>
<evidence type="ECO:0008006" key="3">
    <source>
        <dbReference type="Google" id="ProtNLM"/>
    </source>
</evidence>
<accession>A0A9W8PS76</accession>
<dbReference type="Proteomes" id="UP001152130">
    <property type="component" value="Unassembled WGS sequence"/>
</dbReference>
<dbReference type="OrthoDB" id="4192220at2759"/>
<reference evidence="1" key="1">
    <citation type="submission" date="2022-10" db="EMBL/GenBank/DDBJ databases">
        <title>Fusarium specimens isolated from Avocado Roots.</title>
        <authorList>
            <person name="Stajich J."/>
            <person name="Roper C."/>
            <person name="Heimlech-Rivalta G."/>
        </authorList>
    </citation>
    <scope>NUCLEOTIDE SEQUENCE</scope>
    <source>
        <strain evidence="1">CF00143</strain>
    </source>
</reference>
<protein>
    <recommendedName>
        <fullName evidence="3">F-box domain-containing protein</fullName>
    </recommendedName>
</protein>
<sequence>MAISIDTFPTEIFNKVLHHVVDGENLRPSILPCMLVNRAWRDVSLAILYGDLVLLGGPPLNQFLACHNRQAVATLTRSFTFYLSQSEPLNPYSYDQILASTSRLVEDVIPLMTSLRSFSLKHQHRLHNLWATKSTISVLLNNLPVSCTSLELEVSLQDESNPTHVCEDLCRLLPRMEHVHIDLEPLCDAMLGTWDANEVFQPISLPAIRSLHIDCVGDARSGKRGCAERHQKAWPLTVGHSMVEALEQVVKLPKTASADFTFLGTSPAGDENMALYWTLLRCHVKKEPRGLKKETWAFPAIWQRGDIQTSAWYIRMRHEAYVARDRTDIIDMAGGRPWRTLNTGTRLPKALAHGKELMPDDGIFDHKDWTKMYPKKQPCVIYNERKAGMSLLHAELQEGYEEKSLLEYTPKGFVRYGGPVWQNTRLYAEDDEPPDG</sequence>